<protein>
    <submittedName>
        <fullName evidence="1">Uncharacterized protein</fullName>
    </submittedName>
</protein>
<reference evidence="1" key="1">
    <citation type="submission" date="2021-02" db="EMBL/GenBank/DDBJ databases">
        <authorList>
            <person name="Nowell W R."/>
        </authorList>
    </citation>
    <scope>NUCLEOTIDE SEQUENCE</scope>
</reference>
<evidence type="ECO:0000313" key="1">
    <source>
        <dbReference type="EMBL" id="CAF4116220.1"/>
    </source>
</evidence>
<gene>
    <name evidence="1" type="ORF">OXD698_LOCUS36221</name>
</gene>
<sequence length="39" mass="4496">EVQTLGLKGVGRIFYVSAKNPLQFPDWADMVDYLKDPRK</sequence>
<organism evidence="1 2">
    <name type="scientific">Adineta steineri</name>
    <dbReference type="NCBI Taxonomy" id="433720"/>
    <lineage>
        <taxon>Eukaryota</taxon>
        <taxon>Metazoa</taxon>
        <taxon>Spiralia</taxon>
        <taxon>Gnathifera</taxon>
        <taxon>Rotifera</taxon>
        <taxon>Eurotatoria</taxon>
        <taxon>Bdelloidea</taxon>
        <taxon>Adinetida</taxon>
        <taxon>Adinetidae</taxon>
        <taxon>Adineta</taxon>
    </lineage>
</organism>
<dbReference type="AlphaFoldDB" id="A0A819VZ09"/>
<comment type="caution">
    <text evidence="1">The sequence shown here is derived from an EMBL/GenBank/DDBJ whole genome shotgun (WGS) entry which is preliminary data.</text>
</comment>
<evidence type="ECO:0000313" key="2">
    <source>
        <dbReference type="Proteomes" id="UP000663844"/>
    </source>
</evidence>
<accession>A0A819VZ09</accession>
<proteinExistence type="predicted"/>
<dbReference type="EMBL" id="CAJOAZ010005882">
    <property type="protein sequence ID" value="CAF4116220.1"/>
    <property type="molecule type" value="Genomic_DNA"/>
</dbReference>
<dbReference type="Proteomes" id="UP000663844">
    <property type="component" value="Unassembled WGS sequence"/>
</dbReference>
<name>A0A819VZ09_9BILA</name>
<feature type="non-terminal residue" evidence="1">
    <location>
        <position position="1"/>
    </location>
</feature>